<protein>
    <submittedName>
        <fullName evidence="1">Uncharacterized protein</fullName>
    </submittedName>
</protein>
<organism evidence="1 2">
    <name type="scientific">Paenibacillus lautus</name>
    <name type="common">Bacillus lautus</name>
    <dbReference type="NCBI Taxonomy" id="1401"/>
    <lineage>
        <taxon>Bacteria</taxon>
        <taxon>Bacillati</taxon>
        <taxon>Bacillota</taxon>
        <taxon>Bacilli</taxon>
        <taxon>Bacillales</taxon>
        <taxon>Paenibacillaceae</taxon>
        <taxon>Paenibacillus</taxon>
    </lineage>
</organism>
<dbReference type="Proteomes" id="UP000187074">
    <property type="component" value="Unassembled WGS sequence"/>
</dbReference>
<name>A0A1R1AW51_PAELA</name>
<dbReference type="EMBL" id="MRTF01000009">
    <property type="protein sequence ID" value="OME89805.1"/>
    <property type="molecule type" value="Genomic_DNA"/>
</dbReference>
<dbReference type="OrthoDB" id="2621998at2"/>
<dbReference type="RefSeq" id="WP_076325234.1">
    <property type="nucleotide sequence ID" value="NZ_MRTF01000009.1"/>
</dbReference>
<evidence type="ECO:0000313" key="2">
    <source>
        <dbReference type="Proteomes" id="UP000187074"/>
    </source>
</evidence>
<comment type="caution">
    <text evidence="1">The sequence shown here is derived from an EMBL/GenBank/DDBJ whole genome shotgun (WGS) entry which is preliminary data.</text>
</comment>
<proteinExistence type="predicted"/>
<dbReference type="AlphaFoldDB" id="A0A1R1AW51"/>
<accession>A0A1R1AW51</accession>
<reference evidence="1 2" key="1">
    <citation type="submission" date="2016-11" db="EMBL/GenBank/DDBJ databases">
        <title>Paenibacillus species isolates.</title>
        <authorList>
            <person name="Beno S.M."/>
        </authorList>
    </citation>
    <scope>NUCLEOTIDE SEQUENCE [LARGE SCALE GENOMIC DNA]</scope>
    <source>
        <strain evidence="1 2">FSL F4-0100</strain>
    </source>
</reference>
<dbReference type="STRING" id="1401.BK123_25965"/>
<sequence length="101" mass="11430">MIIRILVIVGMLVEQYKTEQDAIDRYLEIETITGTLIQFNLSDDKKILLAEYKRHAYFVGELIETEEGFAAVKLTPTLDIGNTNGVILDCKTWDGSQHGKI</sequence>
<gene>
    <name evidence="1" type="ORF">BK123_25965</name>
</gene>
<evidence type="ECO:0000313" key="1">
    <source>
        <dbReference type="EMBL" id="OME89805.1"/>
    </source>
</evidence>